<name>A0A017SXU4_9BACT</name>
<evidence type="ECO:0000313" key="4">
    <source>
        <dbReference type="Proteomes" id="UP000019678"/>
    </source>
</evidence>
<dbReference type="PANTHER" id="PTHR30029">
    <property type="entry name" value="STAGE V SPORULATION PROTEIN R"/>
    <property type="match status" value="1"/>
</dbReference>
<dbReference type="AlphaFoldDB" id="A0A017SXU4"/>
<evidence type="ECO:0000259" key="1">
    <source>
        <dbReference type="Pfam" id="PF04293"/>
    </source>
</evidence>
<accession>A0A017SXU4</accession>
<dbReference type="EMBL" id="ASRX01000077">
    <property type="protein sequence ID" value="EYF01552.1"/>
    <property type="molecule type" value="Genomic_DNA"/>
</dbReference>
<evidence type="ECO:0000313" key="3">
    <source>
        <dbReference type="EMBL" id="EYF01552.1"/>
    </source>
</evidence>
<comment type="caution">
    <text evidence="3">The sequence shown here is derived from an EMBL/GenBank/DDBJ whole genome shotgun (WGS) entry which is preliminary data.</text>
</comment>
<dbReference type="Pfam" id="PF04293">
    <property type="entry name" value="SpoVR"/>
    <property type="match status" value="1"/>
</dbReference>
<dbReference type="OrthoDB" id="9784270at2"/>
<feature type="domain" description="SpoVR protein-like N-terminal" evidence="1">
    <location>
        <begin position="13"/>
        <end position="446"/>
    </location>
</feature>
<protein>
    <submittedName>
        <fullName evidence="3">Stage V sporulation protein involved in spore cortex synthesis (SpoVR)</fullName>
    </submittedName>
</protein>
<dbReference type="RefSeq" id="WP_044249084.1">
    <property type="nucleotide sequence ID" value="NZ_ASRX01000077.1"/>
</dbReference>
<dbReference type="InterPro" id="IPR056174">
    <property type="entry name" value="SpoVR_N"/>
</dbReference>
<evidence type="ECO:0000259" key="2">
    <source>
        <dbReference type="Pfam" id="PF24755"/>
    </source>
</evidence>
<dbReference type="eggNOG" id="COG2719">
    <property type="taxonomic scope" value="Bacteria"/>
</dbReference>
<feature type="domain" description="SpoVR-like C-terminal" evidence="2">
    <location>
        <begin position="449"/>
        <end position="498"/>
    </location>
</feature>
<dbReference type="Proteomes" id="UP000019678">
    <property type="component" value="Unassembled WGS sequence"/>
</dbReference>
<sequence>MSKFALNTALPRYLRAEQERIEGIARGYGLDFFPVVFEILSYDQMNEIAAYSGFPSRYPHWRWGMEYEQLSKSYEYGLSKIYEMVINNNPSYAYLLEGNSLTDQKLVMAHVFAHVDFFKNNFCFRSTDLDQRGAIVDPVRRPERYDPDRRWIDKMANHGARISRHIERHGINKIEAFIDQCLSLENLIDPWAPFSGRPPPRNEEAEAEDEPSLDIYRLRAKSYMDDFINPEEVLEAQRKKRQEHKKPERRVPEQPERDVLKFLLDHAPLERWESDVLEVMREEAYYFTPQRQTKIMNEGWASYWHSKMLTEKVLDASEIIDYAENNAGVMATAPGRLNPYKLGVELYRDIEERWNKGQFGREWEECQDLDTKRSWDMRLGLGRQKIFQVRALYNDVTFIDEFLTPEFVIEHKIYTFGFSGRNDRYEIESREFKQVKEKLLFQLTNFGDPYIRVTDANHANRGELLLEHQHGGVDLRADYARETLAALVRVWKRPVGIATRLENKPVLLRYDGKEHSMTPFKQ</sequence>
<gene>
    <name evidence="3" type="ORF">CAP_7992</name>
</gene>
<reference evidence="3 4" key="1">
    <citation type="submission" date="2013-05" db="EMBL/GenBank/DDBJ databases">
        <title>Genome assembly of Chondromyces apiculatus DSM 436.</title>
        <authorList>
            <person name="Sharma G."/>
            <person name="Khatri I."/>
            <person name="Kaur C."/>
            <person name="Mayilraj S."/>
            <person name="Subramanian S."/>
        </authorList>
    </citation>
    <scope>NUCLEOTIDE SEQUENCE [LARGE SCALE GENOMIC DNA]</scope>
    <source>
        <strain evidence="3 4">DSM 436</strain>
    </source>
</reference>
<dbReference type="Pfam" id="PF24755">
    <property type="entry name" value="SpoVR_C"/>
    <property type="match status" value="1"/>
</dbReference>
<proteinExistence type="predicted"/>
<keyword evidence="4" id="KW-1185">Reference proteome</keyword>
<dbReference type="InterPro" id="IPR007390">
    <property type="entry name" value="Spore_V_R"/>
</dbReference>
<organism evidence="3 4">
    <name type="scientific">Chondromyces apiculatus DSM 436</name>
    <dbReference type="NCBI Taxonomy" id="1192034"/>
    <lineage>
        <taxon>Bacteria</taxon>
        <taxon>Pseudomonadati</taxon>
        <taxon>Myxococcota</taxon>
        <taxon>Polyangia</taxon>
        <taxon>Polyangiales</taxon>
        <taxon>Polyangiaceae</taxon>
        <taxon>Chondromyces</taxon>
    </lineage>
</organism>
<dbReference type="InterPro" id="IPR057008">
    <property type="entry name" value="SpoVR-like_C"/>
</dbReference>
<dbReference type="PANTHER" id="PTHR30029:SF2">
    <property type="entry name" value="STAGE V SPORULATION PROTEIN R"/>
    <property type="match status" value="1"/>
</dbReference>
<dbReference type="STRING" id="1192034.CAP_7992"/>